<dbReference type="Proteomes" id="UP000441523">
    <property type="component" value="Unassembled WGS sequence"/>
</dbReference>
<proteinExistence type="predicted"/>
<dbReference type="EMBL" id="VZZJ01000009">
    <property type="protein sequence ID" value="KAB1073217.1"/>
    <property type="molecule type" value="Genomic_DNA"/>
</dbReference>
<feature type="compositionally biased region" description="Low complexity" evidence="1">
    <location>
        <begin position="117"/>
        <end position="127"/>
    </location>
</feature>
<feature type="region of interest" description="Disordered" evidence="1">
    <location>
        <begin position="1"/>
        <end position="127"/>
    </location>
</feature>
<accession>A0A6N6MR47</accession>
<sequence>MSEAASGQLGSAGESGAPSVQAPRLPNNFIWRMGDPDEDGYVAASDPRRDGQAVVCRPGPRGSAGRAIRGTERRGARLEPGPGGAPAAAGREDDPSPARGAPVRHAEGPDESPPASRPGSWRRSGPR</sequence>
<evidence type="ECO:0000313" key="2">
    <source>
        <dbReference type="EMBL" id="KAB1073217.1"/>
    </source>
</evidence>
<name>A0A6N6MR47_9HYPH</name>
<comment type="caution">
    <text evidence="2">The sequence shown here is derived from an EMBL/GenBank/DDBJ whole genome shotgun (WGS) entry which is preliminary data.</text>
</comment>
<evidence type="ECO:0000313" key="3">
    <source>
        <dbReference type="Proteomes" id="UP000441523"/>
    </source>
</evidence>
<reference evidence="2 3" key="1">
    <citation type="submission" date="2019-09" db="EMBL/GenBank/DDBJ databases">
        <title>YIM 132548 draft genome.</title>
        <authorList>
            <person name="Jiang L."/>
        </authorList>
    </citation>
    <scope>NUCLEOTIDE SEQUENCE [LARGE SCALE GENOMIC DNA]</scope>
    <source>
        <strain evidence="2 3">YIM 132548</strain>
    </source>
</reference>
<protein>
    <submittedName>
        <fullName evidence="2">Uncharacterized protein</fullName>
    </submittedName>
</protein>
<gene>
    <name evidence="2" type="ORF">F6X51_12800</name>
</gene>
<dbReference type="AlphaFoldDB" id="A0A6N6MR47"/>
<evidence type="ECO:0000256" key="1">
    <source>
        <dbReference type="SAM" id="MobiDB-lite"/>
    </source>
</evidence>
<organism evidence="2 3">
    <name type="scientific">Methylobacterium planeticum</name>
    <dbReference type="NCBI Taxonomy" id="2615211"/>
    <lineage>
        <taxon>Bacteria</taxon>
        <taxon>Pseudomonadati</taxon>
        <taxon>Pseudomonadota</taxon>
        <taxon>Alphaproteobacteria</taxon>
        <taxon>Hyphomicrobiales</taxon>
        <taxon>Methylobacteriaceae</taxon>
        <taxon>Methylobacterium</taxon>
    </lineage>
</organism>
<keyword evidence="3" id="KW-1185">Reference proteome</keyword>